<protein>
    <submittedName>
        <fullName evidence="3">Os05g0520600 protein</fullName>
    </submittedName>
</protein>
<sequence length="428" mass="45955">VLGVASNQIIRRVRYKKAASQQEKQQAEAVDNNTEGNFDGLLAEFARHGLRATAAHTAAGANCFSHFVPEVHGCGQAAREAARRVRFPVRPLPVLWRPPNPTGRLCDGPSCIAGWSEAGRHGAVKAAGVCCLCGGGSTDLLEVASFASSPLNSKKAAAPQGRKTMTAADVELALVEAEFEAFLRLSGVPGAPGPEGGGRPMRLMLRMPSLSSNDANSGPTATLDDLDDIMNAPRRSYVDALVQFHAAPSSSCDEDKAGSKDADDNTSCCRGHHFRFNWRFALLFAIPSALASSCDFCFGCSSLNVRWMQKSAAATARQQQQPQLPVPSKSRQSNPLEHSRLPQHWNTGGGQVQNCHKLHRSVSNQKAILPLAQHPFRMSGQHSSSTGSGGSADPQQRPTRAPRSSRISTFCIIFAVRMLARRRSINKA</sequence>
<organism evidence="2 3">
    <name type="scientific">Macrostomum lignano</name>
    <dbReference type="NCBI Taxonomy" id="282301"/>
    <lineage>
        <taxon>Eukaryota</taxon>
        <taxon>Metazoa</taxon>
        <taxon>Spiralia</taxon>
        <taxon>Lophotrochozoa</taxon>
        <taxon>Platyhelminthes</taxon>
        <taxon>Rhabditophora</taxon>
        <taxon>Macrostomorpha</taxon>
        <taxon>Macrostomida</taxon>
        <taxon>Macrostomidae</taxon>
        <taxon>Macrostomum</taxon>
    </lineage>
</organism>
<feature type="region of interest" description="Disordered" evidence="1">
    <location>
        <begin position="377"/>
        <end position="404"/>
    </location>
</feature>
<proteinExistence type="predicted"/>
<dbReference type="Proteomes" id="UP000095280">
    <property type="component" value="Unplaced"/>
</dbReference>
<dbReference type="AlphaFoldDB" id="A0A1I8JNT1"/>
<reference evidence="3" key="1">
    <citation type="submission" date="2016-11" db="UniProtKB">
        <authorList>
            <consortium name="WormBaseParasite"/>
        </authorList>
    </citation>
    <scope>IDENTIFICATION</scope>
</reference>
<evidence type="ECO:0000313" key="3">
    <source>
        <dbReference type="WBParaSite" id="snap_masked-unitig_19642-processed-gene-0.0-mRNA-1"/>
    </source>
</evidence>
<name>A0A1I8JNT1_9PLAT</name>
<keyword evidence="2" id="KW-1185">Reference proteome</keyword>
<accession>A0A1I8JNT1</accession>
<feature type="region of interest" description="Disordered" evidence="1">
    <location>
        <begin position="314"/>
        <end position="353"/>
    </location>
</feature>
<evidence type="ECO:0000313" key="2">
    <source>
        <dbReference type="Proteomes" id="UP000095280"/>
    </source>
</evidence>
<evidence type="ECO:0000256" key="1">
    <source>
        <dbReference type="SAM" id="MobiDB-lite"/>
    </source>
</evidence>
<feature type="compositionally biased region" description="Low complexity" evidence="1">
    <location>
        <begin position="314"/>
        <end position="323"/>
    </location>
</feature>
<dbReference type="WBParaSite" id="snap_masked-unitig_19642-processed-gene-0.0-mRNA-1">
    <property type="protein sequence ID" value="snap_masked-unitig_19642-processed-gene-0.0-mRNA-1"/>
    <property type="gene ID" value="snap_masked-unitig_19642-processed-gene-0.0"/>
</dbReference>